<evidence type="ECO:0000313" key="2">
    <source>
        <dbReference type="Proteomes" id="UP001299970"/>
    </source>
</evidence>
<dbReference type="SUPFAM" id="SSF54909">
    <property type="entry name" value="Dimeric alpha+beta barrel"/>
    <property type="match status" value="2"/>
</dbReference>
<dbReference type="EMBL" id="JAKXMK010000035">
    <property type="protein sequence ID" value="MCH6170664.1"/>
    <property type="molecule type" value="Genomic_DNA"/>
</dbReference>
<organism evidence="1 2">
    <name type="scientific">Pseudonocardia alaniniphila</name>
    <dbReference type="NCBI Taxonomy" id="75291"/>
    <lineage>
        <taxon>Bacteria</taxon>
        <taxon>Bacillati</taxon>
        <taxon>Actinomycetota</taxon>
        <taxon>Actinomycetes</taxon>
        <taxon>Pseudonocardiales</taxon>
        <taxon>Pseudonocardiaceae</taxon>
        <taxon>Pseudonocardia</taxon>
    </lineage>
</organism>
<sequence length="203" mass="22119">MFARYTTLRGDRDKIEAAIEYVDGEVRAAVEATPGNVGFGVAADPASGFLIGASYWDSRESMTTAESALAESRERAADMAGAEMSIERYEVVAGFRHSIPARGALLRLSRFLVEPARVDEAITNMREGSVPRVKGADGLCSFQLLFNRDTGHGMVVSSWENLTAADAFWPVAEQLRARATEHAGVQFLDVENCTVIRTSVRLD</sequence>
<reference evidence="1 2" key="1">
    <citation type="submission" date="2022-03" db="EMBL/GenBank/DDBJ databases">
        <title>Pseudonocardia alaer sp. nov., a novel actinomycete isolated from reed forest soil.</title>
        <authorList>
            <person name="Wang L."/>
        </authorList>
    </citation>
    <scope>NUCLEOTIDE SEQUENCE [LARGE SCALE GENOMIC DNA]</scope>
    <source>
        <strain evidence="1 2">Y-16303</strain>
    </source>
</reference>
<dbReference type="InterPro" id="IPR011008">
    <property type="entry name" value="Dimeric_a/b-barrel"/>
</dbReference>
<gene>
    <name evidence="1" type="ORF">MMF94_33595</name>
</gene>
<evidence type="ECO:0000313" key="1">
    <source>
        <dbReference type="EMBL" id="MCH6170664.1"/>
    </source>
</evidence>
<dbReference type="Proteomes" id="UP001299970">
    <property type="component" value="Unassembled WGS sequence"/>
</dbReference>
<dbReference type="Gene3D" id="3.30.70.100">
    <property type="match status" value="1"/>
</dbReference>
<proteinExistence type="predicted"/>
<comment type="caution">
    <text evidence="1">The sequence shown here is derived from an EMBL/GenBank/DDBJ whole genome shotgun (WGS) entry which is preliminary data.</text>
</comment>
<keyword evidence="2" id="KW-1185">Reference proteome</keyword>
<dbReference type="RefSeq" id="WP_241041467.1">
    <property type="nucleotide sequence ID" value="NZ_BAAAJF010000060.1"/>
</dbReference>
<name>A0ABS9TQ51_9PSEU</name>
<protein>
    <recommendedName>
        <fullName evidence="3">Antibiotic biosynthesis monooxygenase</fullName>
    </recommendedName>
</protein>
<accession>A0ABS9TQ51</accession>
<evidence type="ECO:0008006" key="3">
    <source>
        <dbReference type="Google" id="ProtNLM"/>
    </source>
</evidence>